<dbReference type="PROSITE" id="PS51257">
    <property type="entry name" value="PROKAR_LIPOPROTEIN"/>
    <property type="match status" value="1"/>
</dbReference>
<dbReference type="STRING" id="390807.SAMN04488095_1309"/>
<dbReference type="AlphaFoldDB" id="A0A1I3JFL8"/>
<dbReference type="RefSeq" id="WP_139212289.1">
    <property type="nucleotide sequence ID" value="NZ_FORA01000001.1"/>
</dbReference>
<name>A0A1I3JFL8_9RHOB</name>
<evidence type="ECO:0000313" key="2">
    <source>
        <dbReference type="EMBL" id="SFI59043.1"/>
    </source>
</evidence>
<organism evidence="2 3">
    <name type="scientific">Jannaschia pohangensis</name>
    <dbReference type="NCBI Taxonomy" id="390807"/>
    <lineage>
        <taxon>Bacteria</taxon>
        <taxon>Pseudomonadati</taxon>
        <taxon>Pseudomonadota</taxon>
        <taxon>Alphaproteobacteria</taxon>
        <taxon>Rhodobacterales</taxon>
        <taxon>Roseobacteraceae</taxon>
        <taxon>Jannaschia</taxon>
    </lineage>
</organism>
<accession>A0A1I3JFL8</accession>
<reference evidence="2 3" key="1">
    <citation type="submission" date="2016-10" db="EMBL/GenBank/DDBJ databases">
        <authorList>
            <person name="de Groot N.N."/>
        </authorList>
    </citation>
    <scope>NUCLEOTIDE SEQUENCE [LARGE SCALE GENOMIC DNA]</scope>
    <source>
        <strain evidence="2 3">DSM 19073</strain>
    </source>
</reference>
<sequence>MARTLILVLGLTGLLAACGDKPEPGVAAGAIGVPPGNALFSSGRDARNFDTYADAFTTLDCRGLEASRAALRTQARERRPTTGIVANMAGTIIGGPAGALASVIGQEATQLVTASGNLRLAAIEAVTVAKRCDGPLDPAPPREPVPGPLPPRPIPVTQG</sequence>
<protein>
    <submittedName>
        <fullName evidence="2">Uncharacterized protein</fullName>
    </submittedName>
</protein>
<dbReference type="Proteomes" id="UP000199110">
    <property type="component" value="Unassembled WGS sequence"/>
</dbReference>
<proteinExistence type="predicted"/>
<gene>
    <name evidence="2" type="ORF">SAMN04488095_1309</name>
</gene>
<feature type="compositionally biased region" description="Pro residues" evidence="1">
    <location>
        <begin position="137"/>
        <end position="159"/>
    </location>
</feature>
<dbReference type="OrthoDB" id="7659214at2"/>
<feature type="region of interest" description="Disordered" evidence="1">
    <location>
        <begin position="132"/>
        <end position="159"/>
    </location>
</feature>
<keyword evidence="3" id="KW-1185">Reference proteome</keyword>
<dbReference type="EMBL" id="FORA01000001">
    <property type="protein sequence ID" value="SFI59043.1"/>
    <property type="molecule type" value="Genomic_DNA"/>
</dbReference>
<evidence type="ECO:0000256" key="1">
    <source>
        <dbReference type="SAM" id="MobiDB-lite"/>
    </source>
</evidence>
<evidence type="ECO:0000313" key="3">
    <source>
        <dbReference type="Proteomes" id="UP000199110"/>
    </source>
</evidence>